<feature type="transmembrane region" description="Helical" evidence="1">
    <location>
        <begin position="77"/>
        <end position="97"/>
    </location>
</feature>
<name>A0A9X2ERW2_9GAMM</name>
<accession>A0A9X2ERW2</accession>
<feature type="transmembrane region" description="Helical" evidence="1">
    <location>
        <begin position="109"/>
        <end position="127"/>
    </location>
</feature>
<dbReference type="EMBL" id="JALBWM010000176">
    <property type="protein sequence ID" value="MCO1336684.1"/>
    <property type="molecule type" value="Genomic_DNA"/>
</dbReference>
<sequence length="135" mass="15007">MSGIELTQNEIHQTTAITDLGLVLVAAFGVFYLLNFVKIVCWKRYVWIHFFLLTFITSLTASIYHGLVLSPVIQTGIWYGVLLLFGLLISAFVLAVIADLMGEAVSRRAIPAVFSIYLVTLAISLFVSDKFLVFS</sequence>
<gene>
    <name evidence="2" type="ORF">MO867_20365</name>
</gene>
<dbReference type="Proteomes" id="UP001139028">
    <property type="component" value="Unassembled WGS sequence"/>
</dbReference>
<evidence type="ECO:0000256" key="1">
    <source>
        <dbReference type="SAM" id="Phobius"/>
    </source>
</evidence>
<evidence type="ECO:0000313" key="3">
    <source>
        <dbReference type="Proteomes" id="UP001139028"/>
    </source>
</evidence>
<dbReference type="InterPro" id="IPR054235">
    <property type="entry name" value="DUF6962"/>
</dbReference>
<reference evidence="2" key="1">
    <citation type="journal article" date="2022" name="Arch. Microbiol.">
        <title>Microbulbifer okhotskensis sp. nov., isolated from a deep bottom sediment of the Okhotsk Sea.</title>
        <authorList>
            <person name="Romanenko L."/>
            <person name="Kurilenko V."/>
            <person name="Otstavnykh N."/>
            <person name="Velansky P."/>
            <person name="Isaeva M."/>
            <person name="Mikhailov V."/>
        </authorList>
    </citation>
    <scope>NUCLEOTIDE SEQUENCE</scope>
    <source>
        <strain evidence="2">OS29</strain>
    </source>
</reference>
<keyword evidence="1" id="KW-1133">Transmembrane helix</keyword>
<dbReference type="Pfam" id="PF22285">
    <property type="entry name" value="DUF6962"/>
    <property type="match status" value="1"/>
</dbReference>
<feature type="transmembrane region" description="Helical" evidence="1">
    <location>
        <begin position="46"/>
        <end position="65"/>
    </location>
</feature>
<dbReference type="RefSeq" id="WP_252472517.1">
    <property type="nucleotide sequence ID" value="NZ_JALBWM010000176.1"/>
</dbReference>
<organism evidence="2 3">
    <name type="scientific">Microbulbifer okhotskensis</name>
    <dbReference type="NCBI Taxonomy" id="2926617"/>
    <lineage>
        <taxon>Bacteria</taxon>
        <taxon>Pseudomonadati</taxon>
        <taxon>Pseudomonadota</taxon>
        <taxon>Gammaproteobacteria</taxon>
        <taxon>Cellvibrionales</taxon>
        <taxon>Microbulbiferaceae</taxon>
        <taxon>Microbulbifer</taxon>
    </lineage>
</organism>
<protein>
    <submittedName>
        <fullName evidence="2">Uncharacterized protein</fullName>
    </submittedName>
</protein>
<comment type="caution">
    <text evidence="2">The sequence shown here is derived from an EMBL/GenBank/DDBJ whole genome shotgun (WGS) entry which is preliminary data.</text>
</comment>
<dbReference type="AlphaFoldDB" id="A0A9X2ERW2"/>
<keyword evidence="1" id="KW-0812">Transmembrane</keyword>
<feature type="transmembrane region" description="Helical" evidence="1">
    <location>
        <begin position="16"/>
        <end position="34"/>
    </location>
</feature>
<proteinExistence type="predicted"/>
<evidence type="ECO:0000313" key="2">
    <source>
        <dbReference type="EMBL" id="MCO1336684.1"/>
    </source>
</evidence>
<keyword evidence="1" id="KW-0472">Membrane</keyword>
<keyword evidence="3" id="KW-1185">Reference proteome</keyword>